<feature type="domain" description="DNA-binding transcriptional repressor CapW C-terminal dimerisation" evidence="1">
    <location>
        <begin position="1"/>
        <end position="47"/>
    </location>
</feature>
<gene>
    <name evidence="2" type="ORF">MIZ03_2163</name>
</gene>
<dbReference type="EMBL" id="AP024238">
    <property type="protein sequence ID" value="BCO27275.1"/>
    <property type="molecule type" value="Genomic_DNA"/>
</dbReference>
<reference evidence="2 3" key="1">
    <citation type="journal article" date="2021" name="Microbiol. Spectr.">
        <title>A Single Bacterium Capable of Oxidation and Reduction of Iron at Circumneutral pH.</title>
        <authorList>
            <person name="Kato S."/>
            <person name="Ohkuma M."/>
        </authorList>
    </citation>
    <scope>NUCLEOTIDE SEQUENCE [LARGE SCALE GENOMIC DNA]</scope>
    <source>
        <strain evidence="2 3">MIZ03</strain>
    </source>
</reference>
<dbReference type="Pfam" id="PF26107">
    <property type="entry name" value="BrxR_CTD"/>
    <property type="match status" value="1"/>
</dbReference>
<sequence length="59" mass="6811">MQNGVKLVELKACLVGYFLRHWHVDFTDKATENPKAHQLFLANKSELIERGVDKWSLAN</sequence>
<organism evidence="2 3">
    <name type="scientific">Rhodoferax lithotrophicus</name>
    <dbReference type="NCBI Taxonomy" id="2798804"/>
    <lineage>
        <taxon>Bacteria</taxon>
        <taxon>Pseudomonadati</taxon>
        <taxon>Pseudomonadota</taxon>
        <taxon>Betaproteobacteria</taxon>
        <taxon>Burkholderiales</taxon>
        <taxon>Comamonadaceae</taxon>
        <taxon>Rhodoferax</taxon>
    </lineage>
</organism>
<dbReference type="InterPro" id="IPR059020">
    <property type="entry name" value="CapW_CTD"/>
</dbReference>
<protein>
    <recommendedName>
        <fullName evidence="1">DNA-binding transcriptional repressor CapW C-terminal dimerisation domain-containing protein</fullName>
    </recommendedName>
</protein>
<evidence type="ECO:0000313" key="3">
    <source>
        <dbReference type="Proteomes" id="UP000824366"/>
    </source>
</evidence>
<name>A0ABM7MLX6_9BURK</name>
<accession>A0ABM7MLX6</accession>
<keyword evidence="3" id="KW-1185">Reference proteome</keyword>
<evidence type="ECO:0000259" key="1">
    <source>
        <dbReference type="Pfam" id="PF26107"/>
    </source>
</evidence>
<evidence type="ECO:0000313" key="2">
    <source>
        <dbReference type="EMBL" id="BCO27275.1"/>
    </source>
</evidence>
<proteinExistence type="predicted"/>
<dbReference type="Proteomes" id="UP000824366">
    <property type="component" value="Chromosome"/>
</dbReference>